<keyword evidence="1" id="KW-1185">Reference proteome</keyword>
<dbReference type="AlphaFoldDB" id="A0A1I7WBD2"/>
<evidence type="ECO:0000313" key="1">
    <source>
        <dbReference type="Proteomes" id="UP000095283"/>
    </source>
</evidence>
<protein>
    <submittedName>
        <fullName evidence="2">Homeobox domain-containing protein</fullName>
    </submittedName>
</protein>
<organism evidence="1 2">
    <name type="scientific">Heterorhabditis bacteriophora</name>
    <name type="common">Entomopathogenic nematode worm</name>
    <dbReference type="NCBI Taxonomy" id="37862"/>
    <lineage>
        <taxon>Eukaryota</taxon>
        <taxon>Metazoa</taxon>
        <taxon>Ecdysozoa</taxon>
        <taxon>Nematoda</taxon>
        <taxon>Chromadorea</taxon>
        <taxon>Rhabditida</taxon>
        <taxon>Rhabditina</taxon>
        <taxon>Rhabditomorpha</taxon>
        <taxon>Strongyloidea</taxon>
        <taxon>Heterorhabditidae</taxon>
        <taxon>Heterorhabditis</taxon>
    </lineage>
</organism>
<evidence type="ECO:0000313" key="2">
    <source>
        <dbReference type="WBParaSite" id="Hba_02009"/>
    </source>
</evidence>
<dbReference type="Proteomes" id="UP000095283">
    <property type="component" value="Unplaced"/>
</dbReference>
<dbReference type="WBParaSite" id="Hba_02009">
    <property type="protein sequence ID" value="Hba_02009"/>
    <property type="gene ID" value="Hba_02009"/>
</dbReference>
<reference evidence="2" key="1">
    <citation type="submission" date="2016-11" db="UniProtKB">
        <authorList>
            <consortium name="WormBaseParasite"/>
        </authorList>
    </citation>
    <scope>IDENTIFICATION</scope>
</reference>
<name>A0A1I7WBD2_HETBA</name>
<proteinExistence type="predicted"/>
<accession>A0A1I7WBD2</accession>
<sequence>MSPNTNRGKVKFLNNLNDTNCNYTHERRKLFLPEAQMINIQN</sequence>